<evidence type="ECO:0000313" key="4">
    <source>
        <dbReference type="Proteomes" id="UP000237916"/>
    </source>
</evidence>
<protein>
    <submittedName>
        <fullName evidence="3">Glycosyltransferase family 1 protein</fullName>
    </submittedName>
</protein>
<keyword evidence="3" id="KW-0808">Transferase</keyword>
<evidence type="ECO:0000259" key="2">
    <source>
        <dbReference type="Pfam" id="PF13439"/>
    </source>
</evidence>
<proteinExistence type="predicted"/>
<sequence>MIKVVELPIDKDMGGLTSYVLQLYRYIDKKEFDLMLLTYDDIACFDDLNNVMKVDRPYQLLSFYKSMRRLVKLNYDIIHFHQSYVNIVPILLAKLAGFNNIILHAHSSSIDDNRSLIRYLKTILHKIGKLFIPFIVDAYIGCSQKASRWMFSDKCINSDSYYLFNNSIDLDEYNKDHNKYIEMRQKLNLPKDALVVGHIGRFTPVKNHSFIISMFRKLLEMNPNSYLLLLGDGIERKKIELLVNAQEIESNVIFMGYVSNPVEIMQTMDVIVLPSLFEGMPLVAIESQALGIPILLSDTITNEVAITELCNFLSIDDELIWVNKILEKSHINNTCDYKNQIKAAGYDLKEAIKSVEQLYRRYYGF</sequence>
<evidence type="ECO:0000259" key="1">
    <source>
        <dbReference type="Pfam" id="PF00534"/>
    </source>
</evidence>
<dbReference type="STRING" id="1298594.GCA_001312465_02675"/>
<reference evidence="3 4" key="1">
    <citation type="submission" date="2018-01" db="EMBL/GenBank/DDBJ databases">
        <title>Draft genome sequences of clinical isolates and type strains of oral Veillonella including Veillonella infantum sp., nov.</title>
        <authorList>
            <person name="Mashima I."/>
            <person name="Liao Y.-C."/>
            <person name="Sabharwal A."/>
            <person name="Haase E.M."/>
            <person name="Nakazawa F."/>
            <person name="Scannapieco F.A."/>
        </authorList>
    </citation>
    <scope>NUCLEOTIDE SEQUENCE [LARGE SCALE GENOMIC DNA]</scope>
    <source>
        <strain evidence="3 4">JCM 15641</strain>
    </source>
</reference>
<evidence type="ECO:0000313" key="3">
    <source>
        <dbReference type="EMBL" id="PQL20868.1"/>
    </source>
</evidence>
<dbReference type="RefSeq" id="WP_105090354.1">
    <property type="nucleotide sequence ID" value="NZ_PPDB01000001.1"/>
</dbReference>
<feature type="domain" description="Glycosyl transferase family 1" evidence="1">
    <location>
        <begin position="182"/>
        <end position="306"/>
    </location>
</feature>
<feature type="domain" description="Glycosyltransferase subfamily 4-like N-terminal" evidence="2">
    <location>
        <begin position="13"/>
        <end position="171"/>
    </location>
</feature>
<comment type="caution">
    <text evidence="3">The sequence shown here is derived from an EMBL/GenBank/DDBJ whole genome shotgun (WGS) entry which is preliminary data.</text>
</comment>
<dbReference type="AlphaFoldDB" id="A0A2S7ZC40"/>
<dbReference type="Pfam" id="PF00534">
    <property type="entry name" value="Glycos_transf_1"/>
    <property type="match status" value="1"/>
</dbReference>
<dbReference type="Pfam" id="PF13439">
    <property type="entry name" value="Glyco_transf_4"/>
    <property type="match status" value="1"/>
</dbReference>
<dbReference type="InterPro" id="IPR050194">
    <property type="entry name" value="Glycosyltransferase_grp1"/>
</dbReference>
<name>A0A2S7ZC40_9FIRM</name>
<organism evidence="3 4">
    <name type="scientific">Veillonella denticariosi JCM 15641</name>
    <dbReference type="NCBI Taxonomy" id="1298594"/>
    <lineage>
        <taxon>Bacteria</taxon>
        <taxon>Bacillati</taxon>
        <taxon>Bacillota</taxon>
        <taxon>Negativicutes</taxon>
        <taxon>Veillonellales</taxon>
        <taxon>Veillonellaceae</taxon>
        <taxon>Veillonella</taxon>
    </lineage>
</organism>
<dbReference type="GO" id="GO:0016757">
    <property type="term" value="F:glycosyltransferase activity"/>
    <property type="evidence" value="ECO:0007669"/>
    <property type="project" value="InterPro"/>
</dbReference>
<gene>
    <name evidence="3" type="ORF">VEHSUH05_00095</name>
</gene>
<accession>A0A2S7ZC40</accession>
<dbReference type="InterPro" id="IPR028098">
    <property type="entry name" value="Glyco_trans_4-like_N"/>
</dbReference>
<dbReference type="EMBL" id="PPDB01000001">
    <property type="protein sequence ID" value="PQL20868.1"/>
    <property type="molecule type" value="Genomic_DNA"/>
</dbReference>
<keyword evidence="4" id="KW-1185">Reference proteome</keyword>
<dbReference type="InterPro" id="IPR001296">
    <property type="entry name" value="Glyco_trans_1"/>
</dbReference>
<dbReference type="Gene3D" id="3.40.50.2000">
    <property type="entry name" value="Glycogen Phosphorylase B"/>
    <property type="match status" value="2"/>
</dbReference>
<dbReference type="PANTHER" id="PTHR45947:SF3">
    <property type="entry name" value="SULFOQUINOVOSYL TRANSFERASE SQD2"/>
    <property type="match status" value="1"/>
</dbReference>
<dbReference type="OrthoDB" id="9804196at2"/>
<dbReference type="SUPFAM" id="SSF53756">
    <property type="entry name" value="UDP-Glycosyltransferase/glycogen phosphorylase"/>
    <property type="match status" value="1"/>
</dbReference>
<dbReference type="PANTHER" id="PTHR45947">
    <property type="entry name" value="SULFOQUINOVOSYL TRANSFERASE SQD2"/>
    <property type="match status" value="1"/>
</dbReference>
<dbReference type="Proteomes" id="UP000237916">
    <property type="component" value="Unassembled WGS sequence"/>
</dbReference>